<feature type="domain" description="Histidine kinase" evidence="11">
    <location>
        <begin position="186"/>
        <end position="400"/>
    </location>
</feature>
<evidence type="ECO:0000256" key="6">
    <source>
        <dbReference type="ARBA" id="ARBA00022741"/>
    </source>
</evidence>
<dbReference type="SMART" id="SM00387">
    <property type="entry name" value="HATPase_c"/>
    <property type="match status" value="1"/>
</dbReference>
<evidence type="ECO:0000256" key="9">
    <source>
        <dbReference type="ARBA" id="ARBA00023012"/>
    </source>
</evidence>
<dbReference type="InterPro" id="IPR036890">
    <property type="entry name" value="HATPase_C_sf"/>
</dbReference>
<gene>
    <name evidence="12" type="ORF">VF724_19050</name>
</gene>
<dbReference type="Pfam" id="PF02518">
    <property type="entry name" value="HATPase_c"/>
    <property type="match status" value="1"/>
</dbReference>
<dbReference type="InterPro" id="IPR005467">
    <property type="entry name" value="His_kinase_dom"/>
</dbReference>
<organism evidence="12 13">
    <name type="scientific">Ferviditalea candida</name>
    <dbReference type="NCBI Taxonomy" id="3108399"/>
    <lineage>
        <taxon>Bacteria</taxon>
        <taxon>Bacillati</taxon>
        <taxon>Bacillota</taxon>
        <taxon>Bacilli</taxon>
        <taxon>Bacillales</taxon>
        <taxon>Paenibacillaceae</taxon>
        <taxon>Ferviditalea</taxon>
    </lineage>
</organism>
<keyword evidence="8 12" id="KW-0067">ATP-binding</keyword>
<evidence type="ECO:0000313" key="13">
    <source>
        <dbReference type="Proteomes" id="UP001310386"/>
    </source>
</evidence>
<feature type="coiled-coil region" evidence="10">
    <location>
        <begin position="136"/>
        <end position="170"/>
    </location>
</feature>
<evidence type="ECO:0000256" key="5">
    <source>
        <dbReference type="ARBA" id="ARBA00022679"/>
    </source>
</evidence>
<name>A0ABU5ZMK1_9BACL</name>
<keyword evidence="7" id="KW-0418">Kinase</keyword>
<evidence type="ECO:0000256" key="10">
    <source>
        <dbReference type="SAM" id="Coils"/>
    </source>
</evidence>
<evidence type="ECO:0000256" key="2">
    <source>
        <dbReference type="ARBA" id="ARBA00004370"/>
    </source>
</evidence>
<keyword evidence="4" id="KW-0597">Phosphoprotein</keyword>
<evidence type="ECO:0000256" key="3">
    <source>
        <dbReference type="ARBA" id="ARBA00012438"/>
    </source>
</evidence>
<evidence type="ECO:0000256" key="1">
    <source>
        <dbReference type="ARBA" id="ARBA00000085"/>
    </source>
</evidence>
<dbReference type="RefSeq" id="WP_371755863.1">
    <property type="nucleotide sequence ID" value="NZ_JAYJLD010000048.1"/>
</dbReference>
<sequence>MANAGNKRIINLNYIELDSGGFRTSGIRFNTIQTVGTIYITSLGNTNLKDQTNREGLVHNKAYDNLRILIKSILKDLRNIIEDYYPKKPEKKGPVETEEIHEAITPLSNRINNLKAEMFLLSELTKSSEVPIFNSVVKLKSNVESIEREYLDLQNSVTELDAKISEVEKQQRRIFDLAGIGMTAETVAHEMKSYLGRINSYLVDLRKRVPAEKDSLTTLLHNTRALEVVVSRLDLQSITKRRSKARMNLVSVVREICDSKLITWNLDGNNEIIINIDHESDCFIKANQGMIVQVFDNLLNNSHYWLLKHKKENPSKASKIHIRINSSAVVEFSDNGTGITHGDARFIFEPFFTRKIDGEGRGLGLYIVSQILSFHNADIYLSDEQNEHGNYYKFIIDLSETII</sequence>
<comment type="subcellular location">
    <subcellularLocation>
        <location evidence="2">Membrane</location>
    </subcellularLocation>
</comment>
<evidence type="ECO:0000256" key="4">
    <source>
        <dbReference type="ARBA" id="ARBA00022553"/>
    </source>
</evidence>
<evidence type="ECO:0000313" key="12">
    <source>
        <dbReference type="EMBL" id="MEB3103735.1"/>
    </source>
</evidence>
<keyword evidence="6" id="KW-0547">Nucleotide-binding</keyword>
<keyword evidence="13" id="KW-1185">Reference proteome</keyword>
<keyword evidence="10" id="KW-0175">Coiled coil</keyword>
<accession>A0ABU5ZMK1</accession>
<dbReference type="InterPro" id="IPR004358">
    <property type="entry name" value="Sig_transdc_His_kin-like_C"/>
</dbReference>
<dbReference type="PANTHER" id="PTHR45453">
    <property type="entry name" value="PHOSPHATE REGULON SENSOR PROTEIN PHOR"/>
    <property type="match status" value="1"/>
</dbReference>
<dbReference type="EMBL" id="JAYJLD010000048">
    <property type="protein sequence ID" value="MEB3103735.1"/>
    <property type="molecule type" value="Genomic_DNA"/>
</dbReference>
<dbReference type="CDD" id="cd00075">
    <property type="entry name" value="HATPase"/>
    <property type="match status" value="1"/>
</dbReference>
<protein>
    <recommendedName>
        <fullName evidence="3">histidine kinase</fullName>
        <ecNumber evidence="3">2.7.13.3</ecNumber>
    </recommendedName>
</protein>
<dbReference type="EC" id="2.7.13.3" evidence="3"/>
<keyword evidence="9" id="KW-0902">Two-component regulatory system</keyword>
<dbReference type="Gene3D" id="3.30.565.10">
    <property type="entry name" value="Histidine kinase-like ATPase, C-terminal domain"/>
    <property type="match status" value="1"/>
</dbReference>
<dbReference type="GO" id="GO:0005524">
    <property type="term" value="F:ATP binding"/>
    <property type="evidence" value="ECO:0007669"/>
    <property type="project" value="UniProtKB-KW"/>
</dbReference>
<dbReference type="SUPFAM" id="SSF55874">
    <property type="entry name" value="ATPase domain of HSP90 chaperone/DNA topoisomerase II/histidine kinase"/>
    <property type="match status" value="1"/>
</dbReference>
<dbReference type="InterPro" id="IPR050351">
    <property type="entry name" value="BphY/WalK/GraS-like"/>
</dbReference>
<comment type="caution">
    <text evidence="12">The sequence shown here is derived from an EMBL/GenBank/DDBJ whole genome shotgun (WGS) entry which is preliminary data.</text>
</comment>
<dbReference type="InterPro" id="IPR003594">
    <property type="entry name" value="HATPase_dom"/>
</dbReference>
<dbReference type="PRINTS" id="PR00344">
    <property type="entry name" value="BCTRLSENSOR"/>
</dbReference>
<evidence type="ECO:0000256" key="8">
    <source>
        <dbReference type="ARBA" id="ARBA00022840"/>
    </source>
</evidence>
<proteinExistence type="predicted"/>
<keyword evidence="5" id="KW-0808">Transferase</keyword>
<reference evidence="12" key="1">
    <citation type="submission" date="2023-12" db="EMBL/GenBank/DDBJ databases">
        <title>Fervidustalea candida gen. nov., sp. nov., a novel member of the family Paenibacillaceae isolated from a geothermal area.</title>
        <authorList>
            <person name="Li W.-J."/>
            <person name="Jiao J.-Y."/>
            <person name="Chen Y."/>
        </authorList>
    </citation>
    <scope>NUCLEOTIDE SEQUENCE</scope>
    <source>
        <strain evidence="12">SYSU GA230002</strain>
    </source>
</reference>
<evidence type="ECO:0000259" key="11">
    <source>
        <dbReference type="PROSITE" id="PS50109"/>
    </source>
</evidence>
<dbReference type="Proteomes" id="UP001310386">
    <property type="component" value="Unassembled WGS sequence"/>
</dbReference>
<dbReference type="PROSITE" id="PS50109">
    <property type="entry name" value="HIS_KIN"/>
    <property type="match status" value="1"/>
</dbReference>
<evidence type="ECO:0000256" key="7">
    <source>
        <dbReference type="ARBA" id="ARBA00022777"/>
    </source>
</evidence>
<dbReference type="PANTHER" id="PTHR45453:SF1">
    <property type="entry name" value="PHOSPHATE REGULON SENSOR PROTEIN PHOR"/>
    <property type="match status" value="1"/>
</dbReference>
<comment type="catalytic activity">
    <reaction evidence="1">
        <text>ATP + protein L-histidine = ADP + protein N-phospho-L-histidine.</text>
        <dbReference type="EC" id="2.7.13.3"/>
    </reaction>
</comment>